<evidence type="ECO:0000259" key="8">
    <source>
        <dbReference type="PROSITE" id="PS50811"/>
    </source>
</evidence>
<protein>
    <submittedName>
        <fullName evidence="9">WRKY transcription factor SUSIBA2</fullName>
    </submittedName>
</protein>
<dbReference type="PANTHER" id="PTHR31221">
    <property type="entry name" value="WRKY TRANSCRIPTION FACTOR PROTEIN 1-RELATED"/>
    <property type="match status" value="1"/>
</dbReference>
<dbReference type="InterPro" id="IPR044810">
    <property type="entry name" value="WRKY_plant"/>
</dbReference>
<dbReference type="GO" id="GO:0005634">
    <property type="term" value="C:nucleus"/>
    <property type="evidence" value="ECO:0007669"/>
    <property type="project" value="UniProtKB-SubCell"/>
</dbReference>
<comment type="caution">
    <text evidence="9">The sequence shown here is derived from an EMBL/GenBank/DDBJ whole genome shotgun (WGS) entry which is preliminary data.</text>
</comment>
<evidence type="ECO:0000256" key="4">
    <source>
        <dbReference type="ARBA" id="ARBA00023125"/>
    </source>
</evidence>
<feature type="compositionally biased region" description="Polar residues" evidence="7">
    <location>
        <begin position="58"/>
        <end position="75"/>
    </location>
</feature>
<reference evidence="9" key="1">
    <citation type="journal article" date="2018" name="Nat. Genet.">
        <title>Extensive intraspecific gene order and gene structural variations between Mo17 and other maize genomes.</title>
        <authorList>
            <person name="Sun S."/>
            <person name="Zhou Y."/>
            <person name="Chen J."/>
            <person name="Shi J."/>
            <person name="Zhao H."/>
            <person name="Zhao H."/>
            <person name="Song W."/>
            <person name="Zhang M."/>
            <person name="Cui Y."/>
            <person name="Dong X."/>
            <person name="Liu H."/>
            <person name="Ma X."/>
            <person name="Jiao Y."/>
            <person name="Wang B."/>
            <person name="Wei X."/>
            <person name="Stein J.C."/>
            <person name="Glaubitz J.C."/>
            <person name="Lu F."/>
            <person name="Yu G."/>
            <person name="Liang C."/>
            <person name="Fengler K."/>
            <person name="Li B."/>
            <person name="Rafalski A."/>
            <person name="Schnable P.S."/>
            <person name="Ware D.H."/>
            <person name="Buckler E.S."/>
            <person name="Lai J."/>
        </authorList>
    </citation>
    <scope>NUCLEOTIDE SEQUENCE [LARGE SCALE GENOMIC DNA]</scope>
    <source>
        <tissue evidence="9">Seedling</tissue>
    </source>
</reference>
<dbReference type="SUPFAM" id="SSF118290">
    <property type="entry name" value="WRKY DNA-binding domain"/>
    <property type="match status" value="1"/>
</dbReference>
<dbReference type="InterPro" id="IPR036576">
    <property type="entry name" value="WRKY_dom_sf"/>
</dbReference>
<keyword evidence="3" id="KW-0805">Transcription regulation</keyword>
<proteinExistence type="predicted"/>
<sequence length="174" mass="19301">MQKYSSNQTTPSSNLKTENKPLCSRESSHTAHASIAPNQTVSIVCPSDNMPAEVGTSEMHQINSSENATQETQIENVAEKSAEDGYNWRKYGQKHVKGSENPRSYYKCTHPNCEVKKLLERSLDGQVTEVVYKGRHNHSKPQPNRRLAAGAVPSSQGEERYDGVATIEDKPSNI</sequence>
<evidence type="ECO:0000256" key="3">
    <source>
        <dbReference type="ARBA" id="ARBA00023015"/>
    </source>
</evidence>
<keyword evidence="2" id="KW-0677">Repeat</keyword>
<feature type="region of interest" description="Disordered" evidence="7">
    <location>
        <begin position="134"/>
        <end position="174"/>
    </location>
</feature>
<dbReference type="PANTHER" id="PTHR31221:SF360">
    <property type="entry name" value="WRKY DOMAIN-CONTAINING PROTEIN"/>
    <property type="match status" value="1"/>
</dbReference>
<dbReference type="FunFam" id="2.20.25.80:FF:000006">
    <property type="entry name" value="WRKY transcription factor"/>
    <property type="match status" value="1"/>
</dbReference>
<dbReference type="EMBL" id="NCVQ01000004">
    <property type="protein sequence ID" value="PWZ32216.1"/>
    <property type="molecule type" value="Genomic_DNA"/>
</dbReference>
<organism evidence="9">
    <name type="scientific">Zea mays</name>
    <name type="common">Maize</name>
    <dbReference type="NCBI Taxonomy" id="4577"/>
    <lineage>
        <taxon>Eukaryota</taxon>
        <taxon>Viridiplantae</taxon>
        <taxon>Streptophyta</taxon>
        <taxon>Embryophyta</taxon>
        <taxon>Tracheophyta</taxon>
        <taxon>Spermatophyta</taxon>
        <taxon>Magnoliopsida</taxon>
        <taxon>Liliopsida</taxon>
        <taxon>Poales</taxon>
        <taxon>Poaceae</taxon>
        <taxon>PACMAD clade</taxon>
        <taxon>Panicoideae</taxon>
        <taxon>Andropogonodae</taxon>
        <taxon>Andropogoneae</taxon>
        <taxon>Tripsacinae</taxon>
        <taxon>Zea</taxon>
    </lineage>
</organism>
<evidence type="ECO:0000256" key="6">
    <source>
        <dbReference type="ARBA" id="ARBA00023242"/>
    </source>
</evidence>
<keyword evidence="5" id="KW-0804">Transcription</keyword>
<feature type="region of interest" description="Disordered" evidence="7">
    <location>
        <begin position="1"/>
        <end position="87"/>
    </location>
</feature>
<dbReference type="InterPro" id="IPR003657">
    <property type="entry name" value="WRKY_dom"/>
</dbReference>
<dbReference type="AlphaFoldDB" id="A0A3L6FG65"/>
<evidence type="ECO:0000313" key="9">
    <source>
        <dbReference type="EMBL" id="PWZ32216.1"/>
    </source>
</evidence>
<evidence type="ECO:0000256" key="7">
    <source>
        <dbReference type="SAM" id="MobiDB-lite"/>
    </source>
</evidence>
<gene>
    <name evidence="9" type="primary">WRKY46_8</name>
    <name evidence="9" type="ORF">Zm00014a_019929</name>
</gene>
<evidence type="ECO:0000256" key="2">
    <source>
        <dbReference type="ARBA" id="ARBA00022737"/>
    </source>
</evidence>
<dbReference type="PROSITE" id="PS50811">
    <property type="entry name" value="WRKY"/>
    <property type="match status" value="1"/>
</dbReference>
<dbReference type="Gene3D" id="2.20.25.80">
    <property type="entry name" value="WRKY domain"/>
    <property type="match status" value="1"/>
</dbReference>
<comment type="subcellular location">
    <subcellularLocation>
        <location evidence="1">Nucleus</location>
    </subcellularLocation>
</comment>
<feature type="compositionally biased region" description="Basic and acidic residues" evidence="7">
    <location>
        <begin position="77"/>
        <end position="87"/>
    </location>
</feature>
<evidence type="ECO:0000256" key="5">
    <source>
        <dbReference type="ARBA" id="ARBA00023163"/>
    </source>
</evidence>
<dbReference type="Proteomes" id="UP000251960">
    <property type="component" value="Chromosome 3"/>
</dbReference>
<dbReference type="Pfam" id="PF03106">
    <property type="entry name" value="WRKY"/>
    <property type="match status" value="1"/>
</dbReference>
<keyword evidence="6" id="KW-0539">Nucleus</keyword>
<name>A0A3L6FG65_MAIZE</name>
<evidence type="ECO:0000256" key="1">
    <source>
        <dbReference type="ARBA" id="ARBA00004123"/>
    </source>
</evidence>
<feature type="compositionally biased region" description="Polar residues" evidence="7">
    <location>
        <begin position="1"/>
        <end position="16"/>
    </location>
</feature>
<dbReference type="GO" id="GO:0043565">
    <property type="term" value="F:sequence-specific DNA binding"/>
    <property type="evidence" value="ECO:0007669"/>
    <property type="project" value="InterPro"/>
</dbReference>
<dbReference type="SMART" id="SM00774">
    <property type="entry name" value="WRKY"/>
    <property type="match status" value="1"/>
</dbReference>
<feature type="domain" description="WRKY" evidence="8">
    <location>
        <begin position="77"/>
        <end position="141"/>
    </location>
</feature>
<feature type="compositionally biased region" description="Basic and acidic residues" evidence="7">
    <location>
        <begin position="157"/>
        <end position="174"/>
    </location>
</feature>
<keyword evidence="4" id="KW-0238">DNA-binding</keyword>
<accession>A0A3L6FG65</accession>
<dbReference type="GO" id="GO:0003700">
    <property type="term" value="F:DNA-binding transcription factor activity"/>
    <property type="evidence" value="ECO:0007669"/>
    <property type="project" value="InterPro"/>
</dbReference>